<proteinExistence type="inferred from homology"/>
<gene>
    <name evidence="10" type="ORF">PCL1606_29590</name>
</gene>
<comment type="subcellular location">
    <subcellularLocation>
        <location evidence="1">Cell envelope</location>
    </subcellularLocation>
</comment>
<evidence type="ECO:0000259" key="6">
    <source>
        <dbReference type="Pfam" id="PF25876"/>
    </source>
</evidence>
<dbReference type="Pfam" id="PF25876">
    <property type="entry name" value="HH_MFP_RND"/>
    <property type="match status" value="1"/>
</dbReference>
<dbReference type="OrthoDB" id="9806939at2"/>
<comment type="similarity">
    <text evidence="2">Belongs to the membrane fusion protein (MFP) (TC 8.A.1) family.</text>
</comment>
<feature type="domain" description="CusB-like beta-barrel" evidence="8">
    <location>
        <begin position="204"/>
        <end position="276"/>
    </location>
</feature>
<dbReference type="Gene3D" id="2.40.420.20">
    <property type="match status" value="1"/>
</dbReference>
<evidence type="ECO:0000259" key="8">
    <source>
        <dbReference type="Pfam" id="PF25954"/>
    </source>
</evidence>
<protein>
    <submittedName>
        <fullName evidence="10">Hemolysin secretion protein D</fullName>
    </submittedName>
</protein>
<dbReference type="Gene3D" id="2.40.30.170">
    <property type="match status" value="1"/>
</dbReference>
<evidence type="ECO:0000256" key="2">
    <source>
        <dbReference type="ARBA" id="ARBA00009477"/>
    </source>
</evidence>
<dbReference type="AlphaFoldDB" id="A0A0D5Y020"/>
<dbReference type="EMBL" id="CP011110">
    <property type="protein sequence ID" value="AKA24410.1"/>
    <property type="molecule type" value="Genomic_DNA"/>
</dbReference>
<keyword evidence="3" id="KW-0813">Transport</keyword>
<organism evidence="10 11">
    <name type="scientific">Pseudomonas chlororaphis</name>
    <dbReference type="NCBI Taxonomy" id="587753"/>
    <lineage>
        <taxon>Bacteria</taxon>
        <taxon>Pseudomonadati</taxon>
        <taxon>Pseudomonadota</taxon>
        <taxon>Gammaproteobacteria</taxon>
        <taxon>Pseudomonadales</taxon>
        <taxon>Pseudomonadaceae</taxon>
        <taxon>Pseudomonas</taxon>
    </lineage>
</organism>
<dbReference type="RefSeq" id="WP_052712774.1">
    <property type="nucleotide sequence ID" value="NZ_CP011110.1"/>
</dbReference>
<feature type="domain" description="Multidrug resistance protein MdtA-like barrel-sandwich hybrid" evidence="7">
    <location>
        <begin position="70"/>
        <end position="196"/>
    </location>
</feature>
<dbReference type="GO" id="GO:1990281">
    <property type="term" value="C:efflux pump complex"/>
    <property type="evidence" value="ECO:0007669"/>
    <property type="project" value="TreeGrafter"/>
</dbReference>
<dbReference type="FunFam" id="2.40.30.170:FF:000010">
    <property type="entry name" value="Efflux RND transporter periplasmic adaptor subunit"/>
    <property type="match status" value="1"/>
</dbReference>
<dbReference type="InterPro" id="IPR058625">
    <property type="entry name" value="MdtA-like_BSH"/>
</dbReference>
<evidence type="ECO:0000256" key="5">
    <source>
        <dbReference type="SAM" id="Coils"/>
    </source>
</evidence>
<evidence type="ECO:0000256" key="4">
    <source>
        <dbReference type="ARBA" id="ARBA00023054"/>
    </source>
</evidence>
<keyword evidence="4 5" id="KW-0175">Coiled coil</keyword>
<dbReference type="InterPro" id="IPR058624">
    <property type="entry name" value="MdtA-like_HH"/>
</dbReference>
<feature type="coiled-coil region" evidence="5">
    <location>
        <begin position="111"/>
        <end position="155"/>
    </location>
</feature>
<dbReference type="Gene3D" id="1.10.287.470">
    <property type="entry name" value="Helix hairpin bin"/>
    <property type="match status" value="1"/>
</dbReference>
<accession>A0A0D5Y020</accession>
<dbReference type="InterPro" id="IPR058792">
    <property type="entry name" value="Beta-barrel_RND_2"/>
</dbReference>
<dbReference type="Pfam" id="PF25954">
    <property type="entry name" value="Beta-barrel_RND_2"/>
    <property type="match status" value="1"/>
</dbReference>
<dbReference type="PANTHER" id="PTHR30469">
    <property type="entry name" value="MULTIDRUG RESISTANCE PROTEIN MDTA"/>
    <property type="match status" value="1"/>
</dbReference>
<evidence type="ECO:0000256" key="3">
    <source>
        <dbReference type="ARBA" id="ARBA00022448"/>
    </source>
</evidence>
<dbReference type="Gene3D" id="2.40.50.100">
    <property type="match status" value="1"/>
</dbReference>
<dbReference type="Pfam" id="PF25967">
    <property type="entry name" value="RND-MFP_C"/>
    <property type="match status" value="1"/>
</dbReference>
<evidence type="ECO:0000256" key="1">
    <source>
        <dbReference type="ARBA" id="ARBA00004196"/>
    </source>
</evidence>
<feature type="domain" description="Multidrug resistance protein MdtA-like alpha-helical hairpin" evidence="6">
    <location>
        <begin position="108"/>
        <end position="168"/>
    </location>
</feature>
<dbReference type="KEGG" id="pcz:PCL1606_29590"/>
<evidence type="ECO:0000259" key="9">
    <source>
        <dbReference type="Pfam" id="PF25967"/>
    </source>
</evidence>
<feature type="domain" description="Multidrug resistance protein MdtA-like C-terminal permuted SH3" evidence="9">
    <location>
        <begin position="282"/>
        <end position="344"/>
    </location>
</feature>
<dbReference type="Proteomes" id="UP000032748">
    <property type="component" value="Chromosome"/>
</dbReference>
<dbReference type="GO" id="GO:0015562">
    <property type="term" value="F:efflux transmembrane transporter activity"/>
    <property type="evidence" value="ECO:0007669"/>
    <property type="project" value="TreeGrafter"/>
</dbReference>
<dbReference type="InterPro" id="IPR058627">
    <property type="entry name" value="MdtA-like_C"/>
</dbReference>
<dbReference type="InterPro" id="IPR006143">
    <property type="entry name" value="RND_pump_MFP"/>
</dbReference>
<sequence length="374" mass="39844">MNKTLKRWAGGTALLVAGSTLTVTLLGVTPAIAVGDTEPSLPAIKVAVAKVTQGPLPNLLSGIGELEATRQVMVTAEAGGLVTVIAFRAGETVRAGQTLVQLNDAPERGELARLQAQASNARSRLQRTRLLLPQQAATQEQLDEAEADFRQVQGDITRVKALIEQKRIKAPFAGVLGVRKVNLGQFVQAGDAMVSLTDAQTLFANVNLPERTLSALKPGQDMQLTVDAYPGRQFTGKVSTLEPRIDPGTRTLLVQATLPNPDKLLAPGMYVNAQVSLPTSEQVLSVPETAVSYNSYGDYVYTVQGDDPRTLSVRLAQVKTGPRIAGRVVLLDGVKAEDRVVTSGQLRLSNGAHIEIIPWDNVALKAPLDPASNK</sequence>
<dbReference type="PANTHER" id="PTHR30469:SF29">
    <property type="entry name" value="BLR2860 PROTEIN"/>
    <property type="match status" value="1"/>
</dbReference>
<evidence type="ECO:0000259" key="7">
    <source>
        <dbReference type="Pfam" id="PF25917"/>
    </source>
</evidence>
<dbReference type="PATRIC" id="fig|587753.10.peg.2949"/>
<dbReference type="SUPFAM" id="SSF111369">
    <property type="entry name" value="HlyD-like secretion proteins"/>
    <property type="match status" value="1"/>
</dbReference>
<dbReference type="NCBIfam" id="TIGR01730">
    <property type="entry name" value="RND_mfp"/>
    <property type="match status" value="1"/>
</dbReference>
<reference evidence="10 11" key="1">
    <citation type="journal article" date="2015" name="Mol. Plant Microbe Interact.">
        <title>Comparative Genomic Analysis of Pseudomonas chlororaphis PCL1606 Reveals New Insight into Antifungal Compounds Involved in Biocontrol.</title>
        <authorList>
            <person name="Calderon C.E."/>
            <person name="Ramos C."/>
            <person name="de Vicente A."/>
            <person name="Cazorla F.M."/>
        </authorList>
    </citation>
    <scope>NUCLEOTIDE SEQUENCE [LARGE SCALE GENOMIC DNA]</scope>
    <source>
        <strain evidence="10 11">PCL1606</strain>
    </source>
</reference>
<name>A0A0D5Y020_9PSED</name>
<evidence type="ECO:0000313" key="11">
    <source>
        <dbReference type="Proteomes" id="UP000032748"/>
    </source>
</evidence>
<evidence type="ECO:0000313" key="10">
    <source>
        <dbReference type="EMBL" id="AKA24410.1"/>
    </source>
</evidence>
<dbReference type="Pfam" id="PF25917">
    <property type="entry name" value="BSH_RND"/>
    <property type="match status" value="1"/>
</dbReference>